<reference evidence="1" key="1">
    <citation type="submission" date="2021-01" db="EMBL/GenBank/DDBJ databases">
        <title>Whole genome shotgun sequence of Actinoplanes cyaneus NBRC 14990.</title>
        <authorList>
            <person name="Komaki H."/>
            <person name="Tamura T."/>
        </authorList>
    </citation>
    <scope>NUCLEOTIDE SEQUENCE</scope>
    <source>
        <strain evidence="1">NBRC 14990</strain>
    </source>
</reference>
<name>A0A919IMV2_9ACTN</name>
<dbReference type="EMBL" id="BOMH01000038">
    <property type="protein sequence ID" value="GID67232.1"/>
    <property type="molecule type" value="Genomic_DNA"/>
</dbReference>
<dbReference type="Proteomes" id="UP000619479">
    <property type="component" value="Unassembled WGS sequence"/>
</dbReference>
<dbReference type="AlphaFoldDB" id="A0A919IMV2"/>
<sequence length="66" mass="6795">MTLGTQIAADDVGLPAVVLRDKNVGAHATDYRSAAVTADDSLDICPTIAAGADCPGRGRHCHFSVE</sequence>
<keyword evidence="2" id="KW-1185">Reference proteome</keyword>
<organism evidence="1 2">
    <name type="scientific">Actinoplanes cyaneus</name>
    <dbReference type="NCBI Taxonomy" id="52696"/>
    <lineage>
        <taxon>Bacteria</taxon>
        <taxon>Bacillati</taxon>
        <taxon>Actinomycetota</taxon>
        <taxon>Actinomycetes</taxon>
        <taxon>Micromonosporales</taxon>
        <taxon>Micromonosporaceae</taxon>
        <taxon>Actinoplanes</taxon>
    </lineage>
</organism>
<comment type="caution">
    <text evidence="1">The sequence shown here is derived from an EMBL/GenBank/DDBJ whole genome shotgun (WGS) entry which is preliminary data.</text>
</comment>
<evidence type="ECO:0000313" key="2">
    <source>
        <dbReference type="Proteomes" id="UP000619479"/>
    </source>
</evidence>
<protein>
    <submittedName>
        <fullName evidence="1">Uncharacterized protein</fullName>
    </submittedName>
</protein>
<gene>
    <name evidence="1" type="ORF">Acy02nite_51130</name>
</gene>
<proteinExistence type="predicted"/>
<accession>A0A919IMV2</accession>
<evidence type="ECO:0000313" key="1">
    <source>
        <dbReference type="EMBL" id="GID67232.1"/>
    </source>
</evidence>